<evidence type="ECO:0000313" key="3">
    <source>
        <dbReference type="Proteomes" id="UP000292781"/>
    </source>
</evidence>
<evidence type="ECO:0000313" key="2">
    <source>
        <dbReference type="EMBL" id="TBW37037.1"/>
    </source>
</evidence>
<name>A0A4Q9VPA8_9HYPH</name>
<keyword evidence="3" id="KW-1185">Reference proteome</keyword>
<evidence type="ECO:0008006" key="4">
    <source>
        <dbReference type="Google" id="ProtNLM"/>
    </source>
</evidence>
<protein>
    <recommendedName>
        <fullName evidence="4">PH domain-containing protein</fullName>
    </recommendedName>
</protein>
<accession>A0A4Q9VPA8</accession>
<sequence length="170" mass="17901">MPPTDPTLLVPVTLAARDMRRIPLLGLALGAAVAGGVLHALEPGLTGVIALAICWAMVLGCLALILPGANTLRLDAAGFRIRAWLVFAHTIPWNAVLSIDAGEAWSGGSVLIELAPAEDARRIPGLPRDPTLDRRSLVDSYGLEPEDLAEHMRALWRAAGGAAPGRRTDP</sequence>
<proteinExistence type="predicted"/>
<gene>
    <name evidence="2" type="ORF">EYW49_12875</name>
</gene>
<evidence type="ECO:0000256" key="1">
    <source>
        <dbReference type="SAM" id="Phobius"/>
    </source>
</evidence>
<dbReference type="RefSeq" id="WP_131309986.1">
    <property type="nucleotide sequence ID" value="NZ_SJFN01000017.1"/>
</dbReference>
<dbReference type="EMBL" id="SJFN01000017">
    <property type="protein sequence ID" value="TBW37037.1"/>
    <property type="molecule type" value="Genomic_DNA"/>
</dbReference>
<reference evidence="2 3" key="1">
    <citation type="submission" date="2019-02" db="EMBL/GenBank/DDBJ databases">
        <title>Siculibacillus lacustris gen. nov., sp. nov., a new rosette-forming bacterium isolated from a freshwater crater lake (Lake St. Ana, Romania).</title>
        <authorList>
            <person name="Felfoldi T."/>
            <person name="Marton Z."/>
            <person name="Szabo A."/>
            <person name="Mentes A."/>
            <person name="Boka K."/>
            <person name="Marialigeti K."/>
            <person name="Mathe I."/>
            <person name="Koncz M."/>
            <person name="Schumann P."/>
            <person name="Toth E."/>
        </authorList>
    </citation>
    <scope>NUCLEOTIDE SEQUENCE [LARGE SCALE GENOMIC DNA]</scope>
    <source>
        <strain evidence="2 3">SA-279</strain>
    </source>
</reference>
<feature type="transmembrane region" description="Helical" evidence="1">
    <location>
        <begin position="47"/>
        <end position="66"/>
    </location>
</feature>
<dbReference type="AlphaFoldDB" id="A0A4Q9VPA8"/>
<keyword evidence="1" id="KW-0812">Transmembrane</keyword>
<keyword evidence="1" id="KW-0472">Membrane</keyword>
<organism evidence="2 3">
    <name type="scientific">Siculibacillus lacustris</name>
    <dbReference type="NCBI Taxonomy" id="1549641"/>
    <lineage>
        <taxon>Bacteria</taxon>
        <taxon>Pseudomonadati</taxon>
        <taxon>Pseudomonadota</taxon>
        <taxon>Alphaproteobacteria</taxon>
        <taxon>Hyphomicrobiales</taxon>
        <taxon>Ancalomicrobiaceae</taxon>
        <taxon>Siculibacillus</taxon>
    </lineage>
</organism>
<keyword evidence="1" id="KW-1133">Transmembrane helix</keyword>
<dbReference type="Proteomes" id="UP000292781">
    <property type="component" value="Unassembled WGS sequence"/>
</dbReference>
<comment type="caution">
    <text evidence="2">The sequence shown here is derived from an EMBL/GenBank/DDBJ whole genome shotgun (WGS) entry which is preliminary data.</text>
</comment>
<dbReference type="OrthoDB" id="8020528at2"/>
<feature type="transmembrane region" description="Helical" evidence="1">
    <location>
        <begin position="22"/>
        <end position="41"/>
    </location>
</feature>